<comment type="catalytic activity">
    <reaction evidence="13">
        <text>L-seryl-[protein] + ATP = O-phospho-L-seryl-[protein] + ADP + H(+)</text>
        <dbReference type="Rhea" id="RHEA:17989"/>
        <dbReference type="Rhea" id="RHEA-COMP:9863"/>
        <dbReference type="Rhea" id="RHEA-COMP:11604"/>
        <dbReference type="ChEBI" id="CHEBI:15378"/>
        <dbReference type="ChEBI" id="CHEBI:29999"/>
        <dbReference type="ChEBI" id="CHEBI:30616"/>
        <dbReference type="ChEBI" id="CHEBI:83421"/>
        <dbReference type="ChEBI" id="CHEBI:456216"/>
        <dbReference type="EC" id="2.7.11.1"/>
    </reaction>
</comment>
<feature type="repeat" description="ANK" evidence="14">
    <location>
        <begin position="732"/>
        <end position="755"/>
    </location>
</feature>
<keyword evidence="8" id="KW-0067">ATP-binding</keyword>
<dbReference type="SUPFAM" id="SSF48403">
    <property type="entry name" value="Ankyrin repeat"/>
    <property type="match status" value="1"/>
</dbReference>
<dbReference type="Pfam" id="PF00069">
    <property type="entry name" value="Pkinase"/>
    <property type="match status" value="1"/>
</dbReference>
<gene>
    <name evidence="16" type="ORF">G7Z17_g12364</name>
</gene>
<name>A0A9P5GZ69_9HYPO</name>
<dbReference type="Pfam" id="PF00023">
    <property type="entry name" value="Ank"/>
    <property type="match status" value="1"/>
</dbReference>
<proteinExistence type="predicted"/>
<dbReference type="SMART" id="SM00248">
    <property type="entry name" value="ANK"/>
    <property type="match status" value="5"/>
</dbReference>
<evidence type="ECO:0000256" key="13">
    <source>
        <dbReference type="ARBA" id="ARBA00048679"/>
    </source>
</evidence>
<evidence type="ECO:0000256" key="2">
    <source>
        <dbReference type="ARBA" id="ARBA00012513"/>
    </source>
</evidence>
<dbReference type="InterPro" id="IPR045269">
    <property type="entry name" value="Atg1-like"/>
</dbReference>
<comment type="catalytic activity">
    <reaction evidence="12">
        <text>L-threonyl-[protein] + ATP = O-phospho-L-threonyl-[protein] + ADP + H(+)</text>
        <dbReference type="Rhea" id="RHEA:46608"/>
        <dbReference type="Rhea" id="RHEA-COMP:11060"/>
        <dbReference type="Rhea" id="RHEA-COMP:11605"/>
        <dbReference type="ChEBI" id="CHEBI:15378"/>
        <dbReference type="ChEBI" id="CHEBI:30013"/>
        <dbReference type="ChEBI" id="CHEBI:30616"/>
        <dbReference type="ChEBI" id="CHEBI:61977"/>
        <dbReference type="ChEBI" id="CHEBI:456216"/>
        <dbReference type="EC" id="2.7.11.1"/>
    </reaction>
</comment>
<dbReference type="PANTHER" id="PTHR24348">
    <property type="entry name" value="SERINE/THREONINE-PROTEIN KINASE UNC-51-RELATED"/>
    <property type="match status" value="1"/>
</dbReference>
<keyword evidence="3" id="KW-0813">Transport</keyword>
<keyword evidence="17" id="KW-1185">Reference proteome</keyword>
<dbReference type="SMART" id="SM00671">
    <property type="entry name" value="SEL1"/>
    <property type="match status" value="1"/>
</dbReference>
<evidence type="ECO:0000256" key="12">
    <source>
        <dbReference type="ARBA" id="ARBA00047899"/>
    </source>
</evidence>
<dbReference type="PROSITE" id="PS00108">
    <property type="entry name" value="PROTEIN_KINASE_ST"/>
    <property type="match status" value="1"/>
</dbReference>
<dbReference type="InterPro" id="IPR036770">
    <property type="entry name" value="Ankyrin_rpt-contain_sf"/>
</dbReference>
<dbReference type="InterPro" id="IPR011009">
    <property type="entry name" value="Kinase-like_dom_sf"/>
</dbReference>
<protein>
    <recommendedName>
        <fullName evidence="2">non-specific serine/threonine protein kinase</fullName>
        <ecNumber evidence="2">2.7.11.1</ecNumber>
    </recommendedName>
    <alternativeName>
        <fullName evidence="11">Autophagy-related protein 1</fullName>
    </alternativeName>
</protein>
<dbReference type="InterPro" id="IPR002110">
    <property type="entry name" value="Ankyrin_rpt"/>
</dbReference>
<dbReference type="Gene3D" id="1.10.510.10">
    <property type="entry name" value="Transferase(Phosphotransferase) domain 1"/>
    <property type="match status" value="1"/>
</dbReference>
<organism evidence="16 17">
    <name type="scientific">Cylindrodendrum hubeiense</name>
    <dbReference type="NCBI Taxonomy" id="595255"/>
    <lineage>
        <taxon>Eukaryota</taxon>
        <taxon>Fungi</taxon>
        <taxon>Dikarya</taxon>
        <taxon>Ascomycota</taxon>
        <taxon>Pezizomycotina</taxon>
        <taxon>Sordariomycetes</taxon>
        <taxon>Hypocreomycetidae</taxon>
        <taxon>Hypocreales</taxon>
        <taxon>Nectriaceae</taxon>
        <taxon>Cylindrodendrum</taxon>
    </lineage>
</organism>
<evidence type="ECO:0000256" key="7">
    <source>
        <dbReference type="ARBA" id="ARBA00022777"/>
    </source>
</evidence>
<keyword evidence="6" id="KW-0547">Nucleotide-binding</keyword>
<evidence type="ECO:0000256" key="14">
    <source>
        <dbReference type="PROSITE-ProRule" id="PRU00023"/>
    </source>
</evidence>
<dbReference type="GO" id="GO:0005829">
    <property type="term" value="C:cytosol"/>
    <property type="evidence" value="ECO:0007669"/>
    <property type="project" value="TreeGrafter"/>
</dbReference>
<dbReference type="Gene3D" id="1.25.40.20">
    <property type="entry name" value="Ankyrin repeat-containing domain"/>
    <property type="match status" value="2"/>
</dbReference>
<evidence type="ECO:0000256" key="9">
    <source>
        <dbReference type="ARBA" id="ARBA00022927"/>
    </source>
</evidence>
<dbReference type="AlphaFoldDB" id="A0A9P5GZ69"/>
<keyword evidence="10" id="KW-0072">Autophagy</keyword>
<dbReference type="SUPFAM" id="SSF56112">
    <property type="entry name" value="Protein kinase-like (PK-like)"/>
    <property type="match status" value="1"/>
</dbReference>
<evidence type="ECO:0000256" key="4">
    <source>
        <dbReference type="ARBA" id="ARBA00022527"/>
    </source>
</evidence>
<keyword evidence="14" id="KW-0040">ANK repeat</keyword>
<dbReference type="PROSITE" id="PS50088">
    <property type="entry name" value="ANK_REPEAT"/>
    <property type="match status" value="2"/>
</dbReference>
<feature type="domain" description="Protein kinase" evidence="15">
    <location>
        <begin position="82"/>
        <end position="458"/>
    </location>
</feature>
<evidence type="ECO:0000256" key="3">
    <source>
        <dbReference type="ARBA" id="ARBA00022448"/>
    </source>
</evidence>
<keyword evidence="9" id="KW-0653">Protein transport</keyword>
<dbReference type="PROSITE" id="PS50297">
    <property type="entry name" value="ANK_REP_REGION"/>
    <property type="match status" value="2"/>
</dbReference>
<keyword evidence="4" id="KW-0723">Serine/threonine-protein kinase</keyword>
<dbReference type="CDD" id="cd00180">
    <property type="entry name" value="PKc"/>
    <property type="match status" value="1"/>
</dbReference>
<keyword evidence="5" id="KW-0808">Transferase</keyword>
<dbReference type="InterPro" id="IPR000719">
    <property type="entry name" value="Prot_kinase_dom"/>
</dbReference>
<reference evidence="16" key="1">
    <citation type="submission" date="2020-03" db="EMBL/GenBank/DDBJ databases">
        <title>Draft Genome Sequence of Cylindrodendrum hubeiense.</title>
        <authorList>
            <person name="Buettner E."/>
            <person name="Kellner H."/>
        </authorList>
    </citation>
    <scope>NUCLEOTIDE SEQUENCE</scope>
    <source>
        <strain evidence="16">IHI 201604</strain>
    </source>
</reference>
<dbReference type="GO" id="GO:0000045">
    <property type="term" value="P:autophagosome assembly"/>
    <property type="evidence" value="ECO:0007669"/>
    <property type="project" value="TreeGrafter"/>
</dbReference>
<dbReference type="GO" id="GO:0005776">
    <property type="term" value="C:autophagosome"/>
    <property type="evidence" value="ECO:0007669"/>
    <property type="project" value="TreeGrafter"/>
</dbReference>
<dbReference type="GO" id="GO:0034045">
    <property type="term" value="C:phagophore assembly site membrane"/>
    <property type="evidence" value="ECO:0007669"/>
    <property type="project" value="UniProtKB-SubCell"/>
</dbReference>
<dbReference type="InterPro" id="IPR006597">
    <property type="entry name" value="Sel1-like"/>
</dbReference>
<comment type="caution">
    <text evidence="16">The sequence shown here is derived from an EMBL/GenBank/DDBJ whole genome shotgun (WGS) entry which is preliminary data.</text>
</comment>
<dbReference type="Proteomes" id="UP000722485">
    <property type="component" value="Unassembled WGS sequence"/>
</dbReference>
<evidence type="ECO:0000256" key="1">
    <source>
        <dbReference type="ARBA" id="ARBA00004623"/>
    </source>
</evidence>
<dbReference type="EMBL" id="JAANBB010000549">
    <property type="protein sequence ID" value="KAF7539736.1"/>
    <property type="molecule type" value="Genomic_DNA"/>
</dbReference>
<keyword evidence="7" id="KW-0418">Kinase</keyword>
<accession>A0A9P5GZ69</accession>
<dbReference type="GO" id="GO:0010506">
    <property type="term" value="P:regulation of autophagy"/>
    <property type="evidence" value="ECO:0007669"/>
    <property type="project" value="InterPro"/>
</dbReference>
<dbReference type="GO" id="GO:0005524">
    <property type="term" value="F:ATP binding"/>
    <property type="evidence" value="ECO:0007669"/>
    <property type="project" value="UniProtKB-KW"/>
</dbReference>
<dbReference type="OrthoDB" id="4062651at2759"/>
<dbReference type="GO" id="GO:0015031">
    <property type="term" value="P:protein transport"/>
    <property type="evidence" value="ECO:0007669"/>
    <property type="project" value="UniProtKB-KW"/>
</dbReference>
<evidence type="ECO:0000259" key="15">
    <source>
        <dbReference type="PROSITE" id="PS50011"/>
    </source>
</evidence>
<dbReference type="GO" id="GO:0004674">
    <property type="term" value="F:protein serine/threonine kinase activity"/>
    <property type="evidence" value="ECO:0007669"/>
    <property type="project" value="UniProtKB-KW"/>
</dbReference>
<dbReference type="SUPFAM" id="SSF81901">
    <property type="entry name" value="HCP-like"/>
    <property type="match status" value="1"/>
</dbReference>
<dbReference type="PROSITE" id="PS50011">
    <property type="entry name" value="PROTEIN_KINASE_DOM"/>
    <property type="match status" value="1"/>
</dbReference>
<evidence type="ECO:0000313" key="16">
    <source>
        <dbReference type="EMBL" id="KAF7539736.1"/>
    </source>
</evidence>
<sequence length="1240" mass="137203">MDDEGETEYVQESLIWDTVDRSMSALTLRDQTGGESTARESELSQLLKRLEVRSALPVTSMSSFMAAVSIIDPPFKPRTRHRPWSISAGQGTHGSVEVHRYVPGRNFNVFNDSSPLKLVAYKPYPKRTGEYYAVKRLMPHDEDETSNGRRRNTFALLADELRILAHGDLRGHPNIVFLFGVSHMPPRSGPNLAEPNLVLQEGDCGDLFKFYREVDLSFNRQTLLEIKMSIFFDITCGLEALHRHGVVHCDLKPQNILIRRRHGRDTEIQRCKSEMEAGQVAIEALIGEGSFVAMLADFGGSIILSDHMSDSVRPEVWTPFWGAPELYSSSPILKDLLPRADIYSAGLIFAFILLEGRDIFTEVVHRGRMHQYDITMSKDDVCEKKVSGEAMNLAKTTIAGFQTTLFGVTADDKRIYYSMDDMYTSAQLRIFNDILESALQLDPRRRVRDATDLLGPWAQALDERFHMQNFLYYSQPALFNSYYSGRLGGRDYFRNPKVCARSSGPCSVVPPAFPDSSTEFSPGVFDIRKSFKLFRASLTSGLKTEILNDLLLEADLLQSIQLRLVPPTVLSDVVPAPQLRRAADCAYQLAVAYMEGFGIARNDQEALRWMKTSAEWGCTSAQADCIALAEALGLPDGGQNSISNDESISQWAATAIGSHGNQNAVNSLWRSSRILCDAAIAKYRTERMTVILAAFNQHTSLDHRELFGAQYKEVLGLYFAGSSVDQSIGLENGWTILHYAAVAGRLNAVKFLVEKLSADTQAMNQATARTALMNTMLTKDPLDPDAKEAAINTLLLFGSNPLLTATGPGTSSPLLLAVLEVDDKLVTEMLNAIAMLDHTTPLVDQTRARPEPANELARSFLRLMQTPRAVTLTRGGKNYRQAYKNIIETMVKMEISVELPFVCHPMKFDALGLACYYGKGEAMQAILNASGSSGTSVSKTLTTVSGIDSTLTAIDCGFSEAIDTILPRMMPRLDVTDYNLLVSAVHHQPDLIPRIYSHFERAGKGPGLLSYIDPWGATAFDLAMEYGYLDLAQFLLDKGATYDVYRLKGDHTIDDGEQSTLASVLPRMKPIQFLMKLTPKPRLIVTSTGLNVFHILASDESLVVTTVGRAEFLDTLAYFYKMDPSLIHARGGSQGLTPFHLVSLHYSEIVGAFLHEHGADINSLSTAGHTPLDILYFHGAGGGSHEQRLTIDYGGETPRTGVTICDYAVAGPAYWIREGKLIARIKSVYSEWGAKRSADL</sequence>
<evidence type="ECO:0000256" key="6">
    <source>
        <dbReference type="ARBA" id="ARBA00022741"/>
    </source>
</evidence>
<evidence type="ECO:0000313" key="17">
    <source>
        <dbReference type="Proteomes" id="UP000722485"/>
    </source>
</evidence>
<dbReference type="SMART" id="SM00220">
    <property type="entry name" value="S_TKc"/>
    <property type="match status" value="1"/>
</dbReference>
<feature type="repeat" description="ANK" evidence="14">
    <location>
        <begin position="1015"/>
        <end position="1047"/>
    </location>
</feature>
<dbReference type="InterPro" id="IPR008271">
    <property type="entry name" value="Ser/Thr_kinase_AS"/>
</dbReference>
<comment type="subcellular location">
    <subcellularLocation>
        <location evidence="1">Preautophagosomal structure membrane</location>
        <topology evidence="1">Peripheral membrane protein</topology>
    </subcellularLocation>
</comment>
<dbReference type="EC" id="2.7.11.1" evidence="2"/>
<evidence type="ECO:0000256" key="10">
    <source>
        <dbReference type="ARBA" id="ARBA00023006"/>
    </source>
</evidence>
<dbReference type="PANTHER" id="PTHR24348:SF22">
    <property type="entry name" value="NON-SPECIFIC SERINE_THREONINE PROTEIN KINASE"/>
    <property type="match status" value="1"/>
</dbReference>
<evidence type="ECO:0000256" key="5">
    <source>
        <dbReference type="ARBA" id="ARBA00022679"/>
    </source>
</evidence>
<dbReference type="InterPro" id="IPR011990">
    <property type="entry name" value="TPR-like_helical_dom_sf"/>
</dbReference>
<dbReference type="Gene3D" id="1.25.40.10">
    <property type="entry name" value="Tetratricopeptide repeat domain"/>
    <property type="match status" value="1"/>
</dbReference>
<evidence type="ECO:0000256" key="11">
    <source>
        <dbReference type="ARBA" id="ARBA00030237"/>
    </source>
</evidence>
<evidence type="ECO:0000256" key="8">
    <source>
        <dbReference type="ARBA" id="ARBA00022840"/>
    </source>
</evidence>